<dbReference type="AlphaFoldDB" id="A0A8H7ZWV1"/>
<protein>
    <submittedName>
        <fullName evidence="2">Uncharacterized protein</fullName>
    </submittedName>
</protein>
<comment type="caution">
    <text evidence="2">The sequence shown here is derived from an EMBL/GenBank/DDBJ whole genome shotgun (WGS) entry which is preliminary data.</text>
</comment>
<evidence type="ECO:0000313" key="3">
    <source>
        <dbReference type="Proteomes" id="UP000673691"/>
    </source>
</evidence>
<organism evidence="2 3">
    <name type="scientific">Olpidium bornovanus</name>
    <dbReference type="NCBI Taxonomy" id="278681"/>
    <lineage>
        <taxon>Eukaryota</taxon>
        <taxon>Fungi</taxon>
        <taxon>Fungi incertae sedis</taxon>
        <taxon>Olpidiomycota</taxon>
        <taxon>Olpidiomycotina</taxon>
        <taxon>Olpidiomycetes</taxon>
        <taxon>Olpidiales</taxon>
        <taxon>Olpidiaceae</taxon>
        <taxon>Olpidium</taxon>
    </lineage>
</organism>
<sequence length="172" mass="19165">MENPTTMTTRKPTLGRKSRFGIPHLNSLTRSPFSCLILTIILSFSLLRPPLADGEWDDEENVETEESAYVEWLAAQASANIPEDGDSDDENDWTGKHGSDLEEELDFESPLDDLDVYCRFQEAFNNIQARGTSAFAYLTNQLPCEHQAVLQNVIETANRNRAAATAKAAEQA</sequence>
<feature type="compositionally biased region" description="Acidic residues" evidence="1">
    <location>
        <begin position="83"/>
        <end position="92"/>
    </location>
</feature>
<proteinExistence type="predicted"/>
<feature type="region of interest" description="Disordered" evidence="1">
    <location>
        <begin position="79"/>
        <end position="98"/>
    </location>
</feature>
<gene>
    <name evidence="2" type="ORF">BJ554DRAFT_7194</name>
</gene>
<dbReference type="OrthoDB" id="760868at2759"/>
<dbReference type="EMBL" id="JAEFCI010004810">
    <property type="protein sequence ID" value="KAG5460722.1"/>
    <property type="molecule type" value="Genomic_DNA"/>
</dbReference>
<reference evidence="2 3" key="1">
    <citation type="journal article" name="Sci. Rep.">
        <title>Genome-scale phylogenetic analyses confirm Olpidium as the closest living zoosporic fungus to the non-flagellated, terrestrial fungi.</title>
        <authorList>
            <person name="Chang Y."/>
            <person name="Rochon D."/>
            <person name="Sekimoto S."/>
            <person name="Wang Y."/>
            <person name="Chovatia M."/>
            <person name="Sandor L."/>
            <person name="Salamov A."/>
            <person name="Grigoriev I.V."/>
            <person name="Stajich J.E."/>
            <person name="Spatafora J.W."/>
        </authorList>
    </citation>
    <scope>NUCLEOTIDE SEQUENCE [LARGE SCALE GENOMIC DNA]</scope>
    <source>
        <strain evidence="2">S191</strain>
    </source>
</reference>
<evidence type="ECO:0000313" key="2">
    <source>
        <dbReference type="EMBL" id="KAG5460722.1"/>
    </source>
</evidence>
<dbReference type="Proteomes" id="UP000673691">
    <property type="component" value="Unassembled WGS sequence"/>
</dbReference>
<keyword evidence="3" id="KW-1185">Reference proteome</keyword>
<name>A0A8H7ZWV1_9FUNG</name>
<accession>A0A8H7ZWV1</accession>
<evidence type="ECO:0000256" key="1">
    <source>
        <dbReference type="SAM" id="MobiDB-lite"/>
    </source>
</evidence>